<evidence type="ECO:0000256" key="3">
    <source>
        <dbReference type="ARBA" id="ARBA00022448"/>
    </source>
</evidence>
<keyword evidence="3" id="KW-0813">Transport</keyword>
<feature type="transmembrane region" description="Helical" evidence="8">
    <location>
        <begin position="160"/>
        <end position="185"/>
    </location>
</feature>
<dbReference type="OrthoDB" id="9055647at2"/>
<dbReference type="EMBL" id="QQAH01000006">
    <property type="protein sequence ID" value="RDD82320.1"/>
    <property type="molecule type" value="Genomic_DNA"/>
</dbReference>
<keyword evidence="6 8" id="KW-1133">Transmembrane helix</keyword>
<reference evidence="9 10" key="1">
    <citation type="submission" date="2018-07" db="EMBL/GenBank/DDBJ databases">
        <title>Dyella tabacisoli L4-6T, whole genome shotgun sequence.</title>
        <authorList>
            <person name="Zhou X.-K."/>
            <person name="Li W.-J."/>
            <person name="Duan Y.-Q."/>
        </authorList>
    </citation>
    <scope>NUCLEOTIDE SEQUENCE [LARGE SCALE GENOMIC DNA]</scope>
    <source>
        <strain evidence="9 10">L4-6</strain>
    </source>
</reference>
<dbReference type="PANTHER" id="PTHR30472">
    <property type="entry name" value="FERRIC ENTEROBACTIN TRANSPORT SYSTEM PERMEASE PROTEIN"/>
    <property type="match status" value="1"/>
</dbReference>
<comment type="similarity">
    <text evidence="2">Belongs to the binding-protein-dependent transport system permease family. FecCD subfamily.</text>
</comment>
<dbReference type="PANTHER" id="PTHR30472:SF25">
    <property type="entry name" value="ABC TRANSPORTER PERMEASE PROTEIN MJ0876-RELATED"/>
    <property type="match status" value="1"/>
</dbReference>
<feature type="transmembrane region" description="Helical" evidence="8">
    <location>
        <begin position="69"/>
        <end position="88"/>
    </location>
</feature>
<gene>
    <name evidence="9" type="ORF">DVJ77_07870</name>
</gene>
<comment type="caution">
    <text evidence="9">The sequence shown here is derived from an EMBL/GenBank/DDBJ whole genome shotgun (WGS) entry which is preliminary data.</text>
</comment>
<evidence type="ECO:0000256" key="8">
    <source>
        <dbReference type="SAM" id="Phobius"/>
    </source>
</evidence>
<comment type="subcellular location">
    <subcellularLocation>
        <location evidence="1">Cell membrane</location>
        <topology evidence="1">Multi-pass membrane protein</topology>
    </subcellularLocation>
</comment>
<evidence type="ECO:0000313" key="10">
    <source>
        <dbReference type="Proteomes" id="UP000253782"/>
    </source>
</evidence>
<evidence type="ECO:0000256" key="5">
    <source>
        <dbReference type="ARBA" id="ARBA00022692"/>
    </source>
</evidence>
<dbReference type="CDD" id="cd06550">
    <property type="entry name" value="TM_ABC_iron-siderophores_like"/>
    <property type="match status" value="1"/>
</dbReference>
<feature type="transmembrane region" description="Helical" evidence="8">
    <location>
        <begin position="322"/>
        <end position="341"/>
    </location>
</feature>
<evidence type="ECO:0000313" key="9">
    <source>
        <dbReference type="EMBL" id="RDD82320.1"/>
    </source>
</evidence>
<feature type="transmembrane region" description="Helical" evidence="8">
    <location>
        <begin position="129"/>
        <end position="153"/>
    </location>
</feature>
<keyword evidence="7 8" id="KW-0472">Membrane</keyword>
<feature type="transmembrane region" description="Helical" evidence="8">
    <location>
        <begin position="100"/>
        <end position="123"/>
    </location>
</feature>
<dbReference type="InterPro" id="IPR000522">
    <property type="entry name" value="ABC_transptr_permease_BtuC"/>
</dbReference>
<dbReference type="GO" id="GO:0033214">
    <property type="term" value="P:siderophore-iron import into cell"/>
    <property type="evidence" value="ECO:0007669"/>
    <property type="project" value="TreeGrafter"/>
</dbReference>
<feature type="transmembrane region" description="Helical" evidence="8">
    <location>
        <begin position="253"/>
        <end position="279"/>
    </location>
</feature>
<keyword evidence="5 8" id="KW-0812">Transmembrane</keyword>
<evidence type="ECO:0000256" key="1">
    <source>
        <dbReference type="ARBA" id="ARBA00004651"/>
    </source>
</evidence>
<dbReference type="Gene3D" id="1.10.3470.10">
    <property type="entry name" value="ABC transporter involved in vitamin B12 uptake, BtuC"/>
    <property type="match status" value="1"/>
</dbReference>
<evidence type="ECO:0000256" key="2">
    <source>
        <dbReference type="ARBA" id="ARBA00007935"/>
    </source>
</evidence>
<accession>A0A369URR8</accession>
<proteinExistence type="inferred from homology"/>
<sequence length="350" mass="35628">MALPRSRARPGKPLAFGGLAVLLAAVALWSLSCGAMNIPLSEVLGALGRWLSGSELSGDDHVVLMLRLPRVLLAMLVGAALACSGAAMQGLFRNPLADPGLIGVSAGAALGAVTMIVLGGAFTGVMSELAGSFGIAGAAFAGGLAATALVYMLGRRRPGIGALLLAGVAISAIAMAGVGLLTFLASENQLRDLTFWSLGSLGGASWQRLAVISLPMLLALLLLPRSAAALNALLLGEQEACLLGFRPERLKPLLVTLVALSVSAAVATTGVIGFVGLVVPHLLRMLWGSDHRMLLPGSILGGAVLLTAADTFSRTVVAPAELPIGVLTALLGGPFFLWLLLRARIGEVQS</sequence>
<dbReference type="AlphaFoldDB" id="A0A369URR8"/>
<dbReference type="RefSeq" id="WP_114844940.1">
    <property type="nucleotide sequence ID" value="NZ_JBHSPE010000008.1"/>
</dbReference>
<name>A0A369URR8_9GAMM</name>
<feature type="transmembrane region" description="Helical" evidence="8">
    <location>
        <begin position="205"/>
        <end position="223"/>
    </location>
</feature>
<dbReference type="GO" id="GO:0005886">
    <property type="term" value="C:plasma membrane"/>
    <property type="evidence" value="ECO:0007669"/>
    <property type="project" value="UniProtKB-SubCell"/>
</dbReference>
<dbReference type="SUPFAM" id="SSF81345">
    <property type="entry name" value="ABC transporter involved in vitamin B12 uptake, BtuC"/>
    <property type="match status" value="1"/>
</dbReference>
<dbReference type="PROSITE" id="PS51257">
    <property type="entry name" value="PROKAR_LIPOPROTEIN"/>
    <property type="match status" value="1"/>
</dbReference>
<keyword evidence="4" id="KW-1003">Cell membrane</keyword>
<dbReference type="Proteomes" id="UP000253782">
    <property type="component" value="Unassembled WGS sequence"/>
</dbReference>
<keyword evidence="10" id="KW-1185">Reference proteome</keyword>
<protein>
    <submittedName>
        <fullName evidence="9">Iron ABC transporter permease</fullName>
    </submittedName>
</protein>
<dbReference type="GO" id="GO:0022857">
    <property type="term" value="F:transmembrane transporter activity"/>
    <property type="evidence" value="ECO:0007669"/>
    <property type="project" value="InterPro"/>
</dbReference>
<evidence type="ECO:0000256" key="6">
    <source>
        <dbReference type="ARBA" id="ARBA00022989"/>
    </source>
</evidence>
<dbReference type="InterPro" id="IPR037294">
    <property type="entry name" value="ABC_BtuC-like"/>
</dbReference>
<evidence type="ECO:0000256" key="4">
    <source>
        <dbReference type="ARBA" id="ARBA00022475"/>
    </source>
</evidence>
<evidence type="ECO:0000256" key="7">
    <source>
        <dbReference type="ARBA" id="ARBA00023136"/>
    </source>
</evidence>
<organism evidence="9 10">
    <name type="scientific">Dyella tabacisoli</name>
    <dbReference type="NCBI Taxonomy" id="2282381"/>
    <lineage>
        <taxon>Bacteria</taxon>
        <taxon>Pseudomonadati</taxon>
        <taxon>Pseudomonadota</taxon>
        <taxon>Gammaproteobacteria</taxon>
        <taxon>Lysobacterales</taxon>
        <taxon>Rhodanobacteraceae</taxon>
        <taxon>Dyella</taxon>
    </lineage>
</organism>
<dbReference type="Pfam" id="PF01032">
    <property type="entry name" value="FecCD"/>
    <property type="match status" value="1"/>
</dbReference>
<dbReference type="FunFam" id="1.10.3470.10:FF:000001">
    <property type="entry name" value="Vitamin B12 ABC transporter permease BtuC"/>
    <property type="match status" value="1"/>
</dbReference>